<evidence type="ECO:0000256" key="1">
    <source>
        <dbReference type="SAM" id="Phobius"/>
    </source>
</evidence>
<keyword evidence="2" id="KW-0732">Signal</keyword>
<evidence type="ECO:0000313" key="5">
    <source>
        <dbReference type="Proteomes" id="UP000217448"/>
    </source>
</evidence>
<dbReference type="EMBL" id="NTHN01000173">
    <property type="protein sequence ID" value="PBD18990.1"/>
    <property type="molecule type" value="Genomic_DNA"/>
</dbReference>
<organism evidence="4">
    <name type="scientific">Alloyangia mangrovi</name>
    <dbReference type="NCBI Taxonomy" id="1779329"/>
    <lineage>
        <taxon>Bacteria</taxon>
        <taxon>Pseudomonadati</taxon>
        <taxon>Pseudomonadota</taxon>
        <taxon>Alphaproteobacteria</taxon>
        <taxon>Rhodobacterales</taxon>
        <taxon>Roseobacteraceae</taxon>
        <taxon>Alloyangia</taxon>
    </lineage>
</organism>
<feature type="chain" id="PRO_5012517082" evidence="2">
    <location>
        <begin position="20"/>
        <end position="64"/>
    </location>
</feature>
<evidence type="ECO:0000256" key="2">
    <source>
        <dbReference type="SAM" id="SignalP"/>
    </source>
</evidence>
<name>A0A2A3JXB9_9RHOB</name>
<dbReference type="Proteomes" id="UP000217448">
    <property type="component" value="Unassembled WGS sequence"/>
</dbReference>
<protein>
    <submittedName>
        <fullName evidence="4">Ferrochelatase</fullName>
    </submittedName>
</protein>
<proteinExistence type="predicted"/>
<comment type="caution">
    <text evidence="4">The sequence shown here is derived from an EMBL/GenBank/DDBJ whole genome shotgun (WGS) entry which is preliminary data.</text>
</comment>
<reference evidence="4" key="1">
    <citation type="submission" date="2017-09" db="EMBL/GenBank/DDBJ databases">
        <title>Yangia sp. SAOS 153D whole genome sequencing.</title>
        <authorList>
            <person name="Verma A."/>
            <person name="Krishnamurthi S."/>
        </authorList>
    </citation>
    <scope>NUCLEOTIDE SEQUENCE [LARGE SCALE GENOMIC DNA]</scope>
    <source>
        <strain evidence="4">SAOS 153D</strain>
    </source>
</reference>
<gene>
    <name evidence="3" type="ORF">CLG85_004940</name>
    <name evidence="4" type="ORF">CLG85_11990</name>
</gene>
<evidence type="ECO:0000313" key="3">
    <source>
        <dbReference type="EMBL" id="MCT4369717.1"/>
    </source>
</evidence>
<reference evidence="3" key="3">
    <citation type="submission" date="2024-05" db="EMBL/GenBank/DDBJ databases">
        <title>Yangia mangrovi SAOS 153D genome.</title>
        <authorList>
            <person name="Verma A."/>
            <person name="Pal Y."/>
            <person name="Sundharam S."/>
            <person name="Bisht B."/>
            <person name="Srinivasan K."/>
        </authorList>
    </citation>
    <scope>NUCLEOTIDE SEQUENCE</scope>
    <source>
        <strain evidence="3">SAOS 153D</strain>
    </source>
</reference>
<keyword evidence="1" id="KW-0472">Membrane</keyword>
<keyword evidence="5" id="KW-1185">Reference proteome</keyword>
<keyword evidence="1" id="KW-0812">Transmembrane</keyword>
<dbReference type="AlphaFoldDB" id="A0A2A3JXB9"/>
<dbReference type="RefSeq" id="WP_095882483.1">
    <property type="nucleotide sequence ID" value="NZ_NTHN02000006.1"/>
</dbReference>
<accession>A0A2A3JXB9</accession>
<keyword evidence="1" id="KW-1133">Transmembrane helix</keyword>
<reference evidence="5" key="2">
    <citation type="submission" date="2023-07" db="EMBL/GenBank/DDBJ databases">
        <title>Yangia mangrovi SAOS 153D genome.</title>
        <authorList>
            <person name="Verma A."/>
            <person name="Pal Y."/>
            <person name="Sundharam S."/>
            <person name="Bisht B."/>
            <person name="Srinivasan K."/>
        </authorList>
    </citation>
    <scope>NUCLEOTIDE SEQUENCE [LARGE SCALE GENOMIC DNA]</scope>
    <source>
        <strain evidence="5">SAOS 153D</strain>
    </source>
</reference>
<sequence>MKKFALAAVLAVSATSVMAGSYDSATPVSEPVVVVDGTEASSSYGGILIPLLLIAVVAAASATD</sequence>
<feature type="transmembrane region" description="Helical" evidence="1">
    <location>
        <begin position="43"/>
        <end position="62"/>
    </location>
</feature>
<feature type="signal peptide" evidence="2">
    <location>
        <begin position="1"/>
        <end position="19"/>
    </location>
</feature>
<dbReference type="EMBL" id="NTHN02000006">
    <property type="protein sequence ID" value="MCT4369717.1"/>
    <property type="molecule type" value="Genomic_DNA"/>
</dbReference>
<evidence type="ECO:0000313" key="4">
    <source>
        <dbReference type="EMBL" id="PBD18990.1"/>
    </source>
</evidence>